<dbReference type="SUPFAM" id="SSF53756">
    <property type="entry name" value="UDP-Glycosyltransferase/glycogen phosphorylase"/>
    <property type="match status" value="1"/>
</dbReference>
<protein>
    <submittedName>
        <fullName evidence="2">Glycosyltransferase</fullName>
    </submittedName>
</protein>
<dbReference type="PANTHER" id="PTHR45947">
    <property type="entry name" value="SULFOQUINOVOSYL TRANSFERASE SQD2"/>
    <property type="match status" value="1"/>
</dbReference>
<evidence type="ECO:0000313" key="3">
    <source>
        <dbReference type="Proteomes" id="UP000807825"/>
    </source>
</evidence>
<dbReference type="AlphaFoldDB" id="A0A9D6V687"/>
<feature type="domain" description="Glycosyltransferase subfamily 4-like N-terminal" evidence="1">
    <location>
        <begin position="30"/>
        <end position="172"/>
    </location>
</feature>
<dbReference type="Pfam" id="PF13692">
    <property type="entry name" value="Glyco_trans_1_4"/>
    <property type="match status" value="1"/>
</dbReference>
<dbReference type="Pfam" id="PF13439">
    <property type="entry name" value="Glyco_transf_4"/>
    <property type="match status" value="1"/>
</dbReference>
<dbReference type="PANTHER" id="PTHR45947:SF3">
    <property type="entry name" value="SULFOQUINOVOSYL TRANSFERASE SQD2"/>
    <property type="match status" value="1"/>
</dbReference>
<organism evidence="2 3">
    <name type="scientific">Desulfomonile tiedjei</name>
    <dbReference type="NCBI Taxonomy" id="2358"/>
    <lineage>
        <taxon>Bacteria</taxon>
        <taxon>Pseudomonadati</taxon>
        <taxon>Thermodesulfobacteriota</taxon>
        <taxon>Desulfomonilia</taxon>
        <taxon>Desulfomonilales</taxon>
        <taxon>Desulfomonilaceae</taxon>
        <taxon>Desulfomonile</taxon>
    </lineage>
</organism>
<dbReference type="Proteomes" id="UP000807825">
    <property type="component" value="Unassembled WGS sequence"/>
</dbReference>
<name>A0A9D6V687_9BACT</name>
<evidence type="ECO:0000313" key="2">
    <source>
        <dbReference type="EMBL" id="MBI5251478.1"/>
    </source>
</evidence>
<accession>A0A9D6V687</accession>
<gene>
    <name evidence="2" type="ORF">HY912_18470</name>
</gene>
<comment type="caution">
    <text evidence="2">The sequence shown here is derived from an EMBL/GenBank/DDBJ whole genome shotgun (WGS) entry which is preliminary data.</text>
</comment>
<reference evidence="2" key="1">
    <citation type="submission" date="2020-07" db="EMBL/GenBank/DDBJ databases">
        <title>Huge and variable diversity of episymbiotic CPR bacteria and DPANN archaea in groundwater ecosystems.</title>
        <authorList>
            <person name="He C.Y."/>
            <person name="Keren R."/>
            <person name="Whittaker M."/>
            <person name="Farag I.F."/>
            <person name="Doudna J."/>
            <person name="Cate J.H.D."/>
            <person name="Banfield J.F."/>
        </authorList>
    </citation>
    <scope>NUCLEOTIDE SEQUENCE</scope>
    <source>
        <strain evidence="2">NC_groundwater_1664_Pr3_B-0.1um_52_9</strain>
    </source>
</reference>
<dbReference type="Gene3D" id="3.40.50.2000">
    <property type="entry name" value="Glycogen Phosphorylase B"/>
    <property type="match status" value="2"/>
</dbReference>
<evidence type="ECO:0000259" key="1">
    <source>
        <dbReference type="Pfam" id="PF13439"/>
    </source>
</evidence>
<proteinExistence type="predicted"/>
<sequence length="396" mass="43213">MNPKLVHVCTVPITLKLFMRGQIDYVKTSGFEIAAVAAPGSELQEVAARDGIEVYAIPFARRPAPFRDALSLLRLFLLFLRVNPTIVHSSTSKAGPLAMVAAFLARVPVRIYTLRGVMTDRRNGPMKAVLGALEWMACHCAHRVISVSPSVSQSVVSSGLCPPHKIKVLARGSSNGVDAENRFNPELVGERRIVELRRNLNLDAATKVVGFIGRLVAGKGIADLASAWQRIRTERKDVVLLIVGHSEEQAPVLPRIMQEFKADPRVIMTDFVKNEELPAYYGLIDVIAFPTESEGFPNVPLEAASMEVPVVATSVTGCVDAIVDGVTGTLVTSGDAERLAQAVLLYLADSKLCSSHGRAARERVLKDFRPEVIWRSLLEEYVQLLEGKGIRSSEVN</sequence>
<dbReference type="EMBL" id="JACRDE010000485">
    <property type="protein sequence ID" value="MBI5251478.1"/>
    <property type="molecule type" value="Genomic_DNA"/>
</dbReference>
<dbReference type="InterPro" id="IPR050194">
    <property type="entry name" value="Glycosyltransferase_grp1"/>
</dbReference>
<dbReference type="GO" id="GO:0016757">
    <property type="term" value="F:glycosyltransferase activity"/>
    <property type="evidence" value="ECO:0007669"/>
    <property type="project" value="UniProtKB-ARBA"/>
</dbReference>
<dbReference type="InterPro" id="IPR028098">
    <property type="entry name" value="Glyco_trans_4-like_N"/>
</dbReference>